<dbReference type="OrthoDB" id="10482640at2759"/>
<protein>
    <submittedName>
        <fullName evidence="3">Uncharacterized protein</fullName>
    </submittedName>
</protein>
<feature type="signal peptide" evidence="2">
    <location>
        <begin position="1"/>
        <end position="21"/>
    </location>
</feature>
<feature type="chain" id="PRO_5040720353" evidence="2">
    <location>
        <begin position="22"/>
        <end position="232"/>
    </location>
</feature>
<reference evidence="3" key="1">
    <citation type="submission" date="2022-06" db="EMBL/GenBank/DDBJ databases">
        <title>Genome Sequence of Candolleomyces eurysporus.</title>
        <authorList>
            <person name="Buettner E."/>
        </authorList>
    </citation>
    <scope>NUCLEOTIDE SEQUENCE</scope>
    <source>
        <strain evidence="3">VTCC 930004</strain>
    </source>
</reference>
<sequence length="232" mass="23206">MLSLRFITFCALWVLLPYSLGIPIASPEPEPAASPEPLTSLSEVDTTRNSYSGAGGNASGGSVTVSPQPSLIDAVTGGKSILSVSSENGGNAGDASSGPATAARGGGRLGGLSRILGPSSRIIPVGGVTNGVPLTGANFDNVALSRNSGNAYSGAGGTATGGGVTTPGSVIQLFSHNAGKGGKAKSGASRVARRQVLGKSRLEDLDDTDASTNSIEEIQPMPLRRSRAFRAI</sequence>
<organism evidence="3 4">
    <name type="scientific">Candolleomyces eurysporus</name>
    <dbReference type="NCBI Taxonomy" id="2828524"/>
    <lineage>
        <taxon>Eukaryota</taxon>
        <taxon>Fungi</taxon>
        <taxon>Dikarya</taxon>
        <taxon>Basidiomycota</taxon>
        <taxon>Agaricomycotina</taxon>
        <taxon>Agaricomycetes</taxon>
        <taxon>Agaricomycetidae</taxon>
        <taxon>Agaricales</taxon>
        <taxon>Agaricineae</taxon>
        <taxon>Psathyrellaceae</taxon>
        <taxon>Candolleomyces</taxon>
    </lineage>
</organism>
<name>A0A9W8MGB4_9AGAR</name>
<proteinExistence type="predicted"/>
<keyword evidence="2" id="KW-0732">Signal</keyword>
<dbReference type="EMBL" id="JANBPK010000919">
    <property type="protein sequence ID" value="KAJ2928777.1"/>
    <property type="molecule type" value="Genomic_DNA"/>
</dbReference>
<feature type="compositionally biased region" description="Polar residues" evidence="1">
    <location>
        <begin position="39"/>
        <end position="48"/>
    </location>
</feature>
<dbReference type="AlphaFoldDB" id="A0A9W8MGB4"/>
<comment type="caution">
    <text evidence="3">The sequence shown here is derived from an EMBL/GenBank/DDBJ whole genome shotgun (WGS) entry which is preliminary data.</text>
</comment>
<evidence type="ECO:0000313" key="3">
    <source>
        <dbReference type="EMBL" id="KAJ2928777.1"/>
    </source>
</evidence>
<evidence type="ECO:0000256" key="1">
    <source>
        <dbReference type="SAM" id="MobiDB-lite"/>
    </source>
</evidence>
<accession>A0A9W8MGB4</accession>
<dbReference type="Proteomes" id="UP001140091">
    <property type="component" value="Unassembled WGS sequence"/>
</dbReference>
<feature type="region of interest" description="Disordered" evidence="1">
    <location>
        <begin position="85"/>
        <end position="106"/>
    </location>
</feature>
<feature type="region of interest" description="Disordered" evidence="1">
    <location>
        <begin position="28"/>
        <end position="66"/>
    </location>
</feature>
<evidence type="ECO:0000256" key="2">
    <source>
        <dbReference type="SAM" id="SignalP"/>
    </source>
</evidence>
<feature type="non-terminal residue" evidence="3">
    <location>
        <position position="1"/>
    </location>
</feature>
<gene>
    <name evidence="3" type="ORF">H1R20_g8214</name>
</gene>
<keyword evidence="4" id="KW-1185">Reference proteome</keyword>
<evidence type="ECO:0000313" key="4">
    <source>
        <dbReference type="Proteomes" id="UP001140091"/>
    </source>
</evidence>